<gene>
    <name evidence="1" type="ORF">OH76DRAFT_1490731</name>
</gene>
<evidence type="ECO:0000313" key="2">
    <source>
        <dbReference type="Proteomes" id="UP000256964"/>
    </source>
</evidence>
<reference evidence="1 2" key="1">
    <citation type="journal article" date="2018" name="Biotechnol. Biofuels">
        <title>Integrative visual omics of the white-rot fungus Polyporus brumalis exposes the biotechnological potential of its oxidative enzymes for delignifying raw plant biomass.</title>
        <authorList>
            <person name="Miyauchi S."/>
            <person name="Rancon A."/>
            <person name="Drula E."/>
            <person name="Hage H."/>
            <person name="Chaduli D."/>
            <person name="Favel A."/>
            <person name="Grisel S."/>
            <person name="Henrissat B."/>
            <person name="Herpoel-Gimbert I."/>
            <person name="Ruiz-Duenas F.J."/>
            <person name="Chevret D."/>
            <person name="Hainaut M."/>
            <person name="Lin J."/>
            <person name="Wang M."/>
            <person name="Pangilinan J."/>
            <person name="Lipzen A."/>
            <person name="Lesage-Meessen L."/>
            <person name="Navarro D."/>
            <person name="Riley R."/>
            <person name="Grigoriev I.V."/>
            <person name="Zhou S."/>
            <person name="Raouche S."/>
            <person name="Rosso M.N."/>
        </authorList>
    </citation>
    <scope>NUCLEOTIDE SEQUENCE [LARGE SCALE GENOMIC DNA]</scope>
    <source>
        <strain evidence="1 2">BRFM 1820</strain>
    </source>
</reference>
<sequence length="336" mass="38874">MPIGLQFTTAFTLTRGFPDAVREVASSLDARLALTRDKLNLPSNIDSWAGILLSRSQCHFDTFANSVPYDIARLTTMLQEIHGTEQLTERLELKVAGARQAFEEWRDLLQQLKMLYDGWFFHLEKSDQATLEKAYPELERTCEELDSRVERLVGDASQADEAFKLVLTEHGRISYTMEMERRHAWVANTLPCLLEETLSALSTTASWREALIRDSTTLWDEHHDDWFLRHGDRLPTGDFYSVLCRYLELFHELTVESNDQKWLLNELQASMQLVQAYTTTLSGTGQEDLPVEDACKAFKRYDSIYNEAEKVHELSQRMKESTQRHFDVLQRVREAA</sequence>
<proteinExistence type="predicted"/>
<accession>A0A371CI09</accession>
<dbReference type="Proteomes" id="UP000256964">
    <property type="component" value="Unassembled WGS sequence"/>
</dbReference>
<dbReference type="OrthoDB" id="2756071at2759"/>
<organism evidence="1 2">
    <name type="scientific">Lentinus brumalis</name>
    <dbReference type="NCBI Taxonomy" id="2498619"/>
    <lineage>
        <taxon>Eukaryota</taxon>
        <taxon>Fungi</taxon>
        <taxon>Dikarya</taxon>
        <taxon>Basidiomycota</taxon>
        <taxon>Agaricomycotina</taxon>
        <taxon>Agaricomycetes</taxon>
        <taxon>Polyporales</taxon>
        <taxon>Polyporaceae</taxon>
        <taxon>Lentinus</taxon>
    </lineage>
</organism>
<evidence type="ECO:0000313" key="1">
    <source>
        <dbReference type="EMBL" id="RDX39919.1"/>
    </source>
</evidence>
<dbReference type="AlphaFoldDB" id="A0A371CI09"/>
<dbReference type="EMBL" id="KZ857615">
    <property type="protein sequence ID" value="RDX39919.1"/>
    <property type="molecule type" value="Genomic_DNA"/>
</dbReference>
<protein>
    <submittedName>
        <fullName evidence="1">Uncharacterized protein</fullName>
    </submittedName>
</protein>
<name>A0A371CI09_9APHY</name>
<keyword evidence="2" id="KW-1185">Reference proteome</keyword>